<evidence type="ECO:0000313" key="3">
    <source>
        <dbReference type="EMBL" id="MCI5755982.1"/>
    </source>
</evidence>
<feature type="non-terminal residue" evidence="3">
    <location>
        <position position="1"/>
    </location>
</feature>
<sequence length="79" mass="8604">IGMSMAANKHRGIRAALCGDTYSARFTRMHNDANVLCMGANVVGGGLAFDIIDAFLSNEFEGGRHKVRVVMVMEFENNP</sequence>
<dbReference type="NCBIfam" id="TIGR00689">
    <property type="entry name" value="rpiB_lacA_lacB"/>
    <property type="match status" value="1"/>
</dbReference>
<dbReference type="PANTHER" id="PTHR43732:SF1">
    <property type="entry name" value="RIBOSE 5-PHOSPHATE ISOMERASE"/>
    <property type="match status" value="1"/>
</dbReference>
<dbReference type="PANTHER" id="PTHR43732">
    <property type="entry name" value="RIBOSE 5-PHOSPHATE ISOMERASE-RELATED"/>
    <property type="match status" value="1"/>
</dbReference>
<keyword evidence="2 3" id="KW-0413">Isomerase</keyword>
<dbReference type="GO" id="GO:0005975">
    <property type="term" value="P:carbohydrate metabolic process"/>
    <property type="evidence" value="ECO:0007669"/>
    <property type="project" value="InterPro"/>
</dbReference>
<gene>
    <name evidence="3" type="ORF">MR241_06785</name>
</gene>
<dbReference type="SUPFAM" id="SSF89623">
    <property type="entry name" value="Ribose/Galactose isomerase RpiB/AlsB"/>
    <property type="match status" value="1"/>
</dbReference>
<dbReference type="InterPro" id="IPR036569">
    <property type="entry name" value="RpiB_LacA_LacB_sf"/>
</dbReference>
<protein>
    <submittedName>
        <fullName evidence="3">RpiB/LacA/LacB family sugar-phosphate isomerase</fullName>
    </submittedName>
</protein>
<dbReference type="Gene3D" id="3.40.1400.10">
    <property type="entry name" value="Sugar-phosphate isomerase, RpiB/LacA/LacB"/>
    <property type="match status" value="1"/>
</dbReference>
<comment type="caution">
    <text evidence="3">The sequence shown here is derived from an EMBL/GenBank/DDBJ whole genome shotgun (WGS) entry which is preliminary data.</text>
</comment>
<dbReference type="Pfam" id="PF02502">
    <property type="entry name" value="LacAB_rpiB"/>
    <property type="match status" value="1"/>
</dbReference>
<dbReference type="InterPro" id="IPR003500">
    <property type="entry name" value="RpiB_LacA_LacB"/>
</dbReference>
<dbReference type="EMBL" id="JALEMU010000106">
    <property type="protein sequence ID" value="MCI5755982.1"/>
    <property type="molecule type" value="Genomic_DNA"/>
</dbReference>
<dbReference type="InterPro" id="IPR051812">
    <property type="entry name" value="SPI_LacAB/RpiB"/>
</dbReference>
<accession>A0AAE3FHD2</accession>
<comment type="similarity">
    <text evidence="1">Belongs to the LacAB/RpiB family.</text>
</comment>
<evidence type="ECO:0000256" key="1">
    <source>
        <dbReference type="ARBA" id="ARBA00008754"/>
    </source>
</evidence>
<dbReference type="GO" id="GO:0016861">
    <property type="term" value="F:intramolecular oxidoreductase activity, interconverting aldoses and ketoses"/>
    <property type="evidence" value="ECO:0007669"/>
    <property type="project" value="UniProtKB-ARBA"/>
</dbReference>
<dbReference type="AlphaFoldDB" id="A0AAE3FHD2"/>
<dbReference type="Proteomes" id="UP001139365">
    <property type="component" value="Unassembled WGS sequence"/>
</dbReference>
<reference evidence="3 4" key="1">
    <citation type="submission" date="2022-03" db="EMBL/GenBank/DDBJ databases">
        <title>Metagenome-assembled genomes from swine fecal metagenomes.</title>
        <authorList>
            <person name="Holman D.B."/>
            <person name="Kommadath A."/>
        </authorList>
    </citation>
    <scope>NUCLEOTIDE SEQUENCE [LARGE SCALE GENOMIC DNA]</scope>
    <source>
        <strain evidence="3">SUG147</strain>
    </source>
</reference>
<evidence type="ECO:0000313" key="4">
    <source>
        <dbReference type="Proteomes" id="UP001139365"/>
    </source>
</evidence>
<evidence type="ECO:0000256" key="2">
    <source>
        <dbReference type="ARBA" id="ARBA00023235"/>
    </source>
</evidence>
<name>A0AAE3FHD2_9BACT</name>
<organism evidence="3 4">
    <name type="scientific">Candidatus Colimorpha enterica</name>
    <dbReference type="NCBI Taxonomy" id="3083063"/>
    <lineage>
        <taxon>Bacteria</taxon>
        <taxon>Pseudomonadati</taxon>
        <taxon>Bacteroidota</taxon>
        <taxon>Bacteroidia</taxon>
        <taxon>Bacteroidales</taxon>
        <taxon>Candidatus Colimorpha</taxon>
    </lineage>
</organism>
<proteinExistence type="inferred from homology"/>